<evidence type="ECO:0000256" key="6">
    <source>
        <dbReference type="ARBA" id="ARBA00022840"/>
    </source>
</evidence>
<dbReference type="EMBL" id="BPWL01000010">
    <property type="protein sequence ID" value="GJJ15067.1"/>
    <property type="molecule type" value="Genomic_DNA"/>
</dbReference>
<dbReference type="AlphaFoldDB" id="A0AAV5AMQ1"/>
<accession>A0AAV5AMQ1</accession>
<evidence type="ECO:0000256" key="3">
    <source>
        <dbReference type="ARBA" id="ARBA00022679"/>
    </source>
</evidence>
<comment type="caution">
    <text evidence="10">The sequence shown here is derived from an EMBL/GenBank/DDBJ whole genome shotgun (WGS) entry which is preliminary data.</text>
</comment>
<dbReference type="InterPro" id="IPR011009">
    <property type="entry name" value="Kinase-like_dom_sf"/>
</dbReference>
<evidence type="ECO:0000256" key="8">
    <source>
        <dbReference type="ARBA" id="ARBA00048679"/>
    </source>
</evidence>
<dbReference type="SUPFAM" id="SSF56112">
    <property type="entry name" value="Protein kinase-like (PK-like)"/>
    <property type="match status" value="1"/>
</dbReference>
<evidence type="ECO:0000256" key="7">
    <source>
        <dbReference type="ARBA" id="ARBA00047899"/>
    </source>
</evidence>
<evidence type="ECO:0000259" key="9">
    <source>
        <dbReference type="PROSITE" id="PS50011"/>
    </source>
</evidence>
<keyword evidence="4" id="KW-0547">Nucleotide-binding</keyword>
<keyword evidence="5" id="KW-0418">Kinase</keyword>
<organism evidence="10 11">
    <name type="scientific">Clathrus columnatus</name>
    <dbReference type="NCBI Taxonomy" id="1419009"/>
    <lineage>
        <taxon>Eukaryota</taxon>
        <taxon>Fungi</taxon>
        <taxon>Dikarya</taxon>
        <taxon>Basidiomycota</taxon>
        <taxon>Agaricomycotina</taxon>
        <taxon>Agaricomycetes</taxon>
        <taxon>Phallomycetidae</taxon>
        <taxon>Phallales</taxon>
        <taxon>Clathraceae</taxon>
        <taxon>Clathrus</taxon>
    </lineage>
</organism>
<feature type="domain" description="Protein kinase" evidence="9">
    <location>
        <begin position="53"/>
        <end position="423"/>
    </location>
</feature>
<dbReference type="PANTHER" id="PTHR47634:SF9">
    <property type="entry name" value="PROTEIN KINASE DOMAIN-CONTAINING PROTEIN-RELATED"/>
    <property type="match status" value="1"/>
</dbReference>
<evidence type="ECO:0000256" key="2">
    <source>
        <dbReference type="ARBA" id="ARBA00022527"/>
    </source>
</evidence>
<dbReference type="GO" id="GO:0005524">
    <property type="term" value="F:ATP binding"/>
    <property type="evidence" value="ECO:0007669"/>
    <property type="project" value="UniProtKB-KW"/>
</dbReference>
<keyword evidence="11" id="KW-1185">Reference proteome</keyword>
<comment type="catalytic activity">
    <reaction evidence="7">
        <text>L-threonyl-[protein] + ATP = O-phospho-L-threonyl-[protein] + ADP + H(+)</text>
        <dbReference type="Rhea" id="RHEA:46608"/>
        <dbReference type="Rhea" id="RHEA-COMP:11060"/>
        <dbReference type="Rhea" id="RHEA-COMP:11605"/>
        <dbReference type="ChEBI" id="CHEBI:15378"/>
        <dbReference type="ChEBI" id="CHEBI:30013"/>
        <dbReference type="ChEBI" id="CHEBI:30616"/>
        <dbReference type="ChEBI" id="CHEBI:61977"/>
        <dbReference type="ChEBI" id="CHEBI:456216"/>
        <dbReference type="EC" id="2.7.11.1"/>
    </reaction>
</comment>
<dbReference type="GO" id="GO:0050684">
    <property type="term" value="P:regulation of mRNA processing"/>
    <property type="evidence" value="ECO:0007669"/>
    <property type="project" value="TreeGrafter"/>
</dbReference>
<comment type="catalytic activity">
    <reaction evidence="8">
        <text>L-seryl-[protein] + ATP = O-phospho-L-seryl-[protein] + ADP + H(+)</text>
        <dbReference type="Rhea" id="RHEA:17989"/>
        <dbReference type="Rhea" id="RHEA-COMP:9863"/>
        <dbReference type="Rhea" id="RHEA-COMP:11604"/>
        <dbReference type="ChEBI" id="CHEBI:15378"/>
        <dbReference type="ChEBI" id="CHEBI:29999"/>
        <dbReference type="ChEBI" id="CHEBI:30616"/>
        <dbReference type="ChEBI" id="CHEBI:83421"/>
        <dbReference type="ChEBI" id="CHEBI:456216"/>
        <dbReference type="EC" id="2.7.11.1"/>
    </reaction>
</comment>
<dbReference type="Pfam" id="PF00069">
    <property type="entry name" value="Pkinase"/>
    <property type="match status" value="1"/>
</dbReference>
<evidence type="ECO:0000256" key="1">
    <source>
        <dbReference type="ARBA" id="ARBA00012513"/>
    </source>
</evidence>
<dbReference type="Gene3D" id="1.10.510.10">
    <property type="entry name" value="Transferase(Phosphotransferase) domain 1"/>
    <property type="match status" value="1"/>
</dbReference>
<evidence type="ECO:0000256" key="5">
    <source>
        <dbReference type="ARBA" id="ARBA00022777"/>
    </source>
</evidence>
<dbReference type="PANTHER" id="PTHR47634">
    <property type="entry name" value="PROTEIN KINASE DOMAIN-CONTAINING PROTEIN-RELATED"/>
    <property type="match status" value="1"/>
</dbReference>
<reference evidence="10" key="1">
    <citation type="submission" date="2021-10" db="EMBL/GenBank/DDBJ databases">
        <title>De novo Genome Assembly of Clathrus columnatus (Basidiomycota, Fungi) Using Illumina and Nanopore Sequence Data.</title>
        <authorList>
            <person name="Ogiso-Tanaka E."/>
            <person name="Itagaki H."/>
            <person name="Hosoya T."/>
            <person name="Hosaka K."/>
        </authorList>
    </citation>
    <scope>NUCLEOTIDE SEQUENCE</scope>
    <source>
        <strain evidence="10">MO-923</strain>
    </source>
</reference>
<dbReference type="SMART" id="SM00220">
    <property type="entry name" value="S_TKc"/>
    <property type="match status" value="1"/>
</dbReference>
<dbReference type="GO" id="GO:0004674">
    <property type="term" value="F:protein serine/threonine kinase activity"/>
    <property type="evidence" value="ECO:0007669"/>
    <property type="project" value="UniProtKB-KW"/>
</dbReference>
<evidence type="ECO:0000313" key="11">
    <source>
        <dbReference type="Proteomes" id="UP001050691"/>
    </source>
</evidence>
<keyword evidence="6" id="KW-0067">ATP-binding</keyword>
<name>A0AAV5AMQ1_9AGAM</name>
<proteinExistence type="predicted"/>
<protein>
    <recommendedName>
        <fullName evidence="1">non-specific serine/threonine protein kinase</fullName>
        <ecNumber evidence="1">2.7.11.1</ecNumber>
    </recommendedName>
</protein>
<dbReference type="PROSITE" id="PS50011">
    <property type="entry name" value="PROTEIN_KINASE_DOM"/>
    <property type="match status" value="1"/>
</dbReference>
<dbReference type="Proteomes" id="UP001050691">
    <property type="component" value="Unassembled WGS sequence"/>
</dbReference>
<evidence type="ECO:0000313" key="10">
    <source>
        <dbReference type="EMBL" id="GJJ15067.1"/>
    </source>
</evidence>
<dbReference type="InterPro" id="IPR000719">
    <property type="entry name" value="Prot_kinase_dom"/>
</dbReference>
<sequence>MFFVHKALSSALDATAMRLSEKEKGKEKPLATPAQHDGFFIAKRGTPLKEGRYKIIRKLSQDHRSNTFLVEDLQSTEPHCKYSAAKILSIDATGVNGYTRELEILLKASEQKVGYTVPPIVILRDHFHQQGLHGRHYCFLTRALSTDVRAFRLSTPTRRLGVHIVKPIVVEALDALEALHLRNIIHAGINMATRAFDRQSFFWAPNTDEIEEMINETLPSVNGTTSGNTEDPILQSEPFQAGISWDITPYEAETIAVVFSNFGAAFLADKPKPLGDIGEFALRAPENIIRAECGKEIDIWAFGCMTYELLTGEILFQPQNIPGLTPDESLLLLQFSVTGETLSKDVIDQSRVRDQFFNREGDFIKSSANVYPNQSMEERLKERCGGDLTERQINAAAEFIKYCLRLNPRDRPTANKLSLHSWLELACMGCVDLESAPQY</sequence>
<keyword evidence="3" id="KW-0808">Transferase</keyword>
<keyword evidence="2" id="KW-0723">Serine/threonine-protein kinase</keyword>
<dbReference type="Gene3D" id="3.30.200.20">
    <property type="entry name" value="Phosphorylase Kinase, domain 1"/>
    <property type="match status" value="1"/>
</dbReference>
<dbReference type="EC" id="2.7.11.1" evidence="1"/>
<evidence type="ECO:0000256" key="4">
    <source>
        <dbReference type="ARBA" id="ARBA00022741"/>
    </source>
</evidence>
<dbReference type="GO" id="GO:0000245">
    <property type="term" value="P:spliceosomal complex assembly"/>
    <property type="evidence" value="ECO:0007669"/>
    <property type="project" value="TreeGrafter"/>
</dbReference>
<gene>
    <name evidence="10" type="ORF">Clacol_009342</name>
</gene>
<dbReference type="InterPro" id="IPR051334">
    <property type="entry name" value="SRPK"/>
</dbReference>